<dbReference type="CDD" id="cd07185">
    <property type="entry name" value="OmpA_C-like"/>
    <property type="match status" value="1"/>
</dbReference>
<sequence length="215" mass="23959">MDPITAIKKHCWYFICYWWLILPALLLPYVIALGVVEVGAEELSVTEPGTDQGLGDNDGDGVIDARDQCPGTNNQLAVNNQGCPEKGMTTIKKTVVIPFYPDTPETNTVKFSQIQQLAIFARKHPSASITLTGHSEQSGNRQKNKSQGVARAQAVKEILVNRFKIKESRIKLHTVGAMQPLMTIAAERDKKKNRRVVGEAKTEMQGQIKRWNVFQ</sequence>
<gene>
    <name evidence="5" type="ORF">ORQ98_15315</name>
</gene>
<protein>
    <submittedName>
        <fullName evidence="5">OmpA family protein</fullName>
    </submittedName>
</protein>
<dbReference type="PANTHER" id="PTHR30329:SF21">
    <property type="entry name" value="LIPOPROTEIN YIAD-RELATED"/>
    <property type="match status" value="1"/>
</dbReference>
<evidence type="ECO:0000313" key="6">
    <source>
        <dbReference type="Proteomes" id="UP001528823"/>
    </source>
</evidence>
<organism evidence="5 6">
    <name type="scientific">Spartinivicinus poritis</name>
    <dbReference type="NCBI Taxonomy" id="2994640"/>
    <lineage>
        <taxon>Bacteria</taxon>
        <taxon>Pseudomonadati</taxon>
        <taxon>Pseudomonadota</taxon>
        <taxon>Gammaproteobacteria</taxon>
        <taxon>Oceanospirillales</taxon>
        <taxon>Zooshikellaceae</taxon>
        <taxon>Spartinivicinus</taxon>
    </lineage>
</organism>
<dbReference type="PROSITE" id="PS51123">
    <property type="entry name" value="OMPA_2"/>
    <property type="match status" value="1"/>
</dbReference>
<dbReference type="InterPro" id="IPR028974">
    <property type="entry name" value="TSP_type-3_rpt"/>
</dbReference>
<comment type="caution">
    <text evidence="5">The sequence shown here is derived from an EMBL/GenBank/DDBJ whole genome shotgun (WGS) entry which is preliminary data.</text>
</comment>
<evidence type="ECO:0000256" key="1">
    <source>
        <dbReference type="PROSITE-ProRule" id="PRU00473"/>
    </source>
</evidence>
<keyword evidence="1 3" id="KW-0472">Membrane</keyword>
<dbReference type="InterPro" id="IPR050330">
    <property type="entry name" value="Bact_OuterMem_StrucFunc"/>
</dbReference>
<name>A0ABT5UAD1_9GAMM</name>
<feature type="transmembrane region" description="Helical" evidence="3">
    <location>
        <begin position="12"/>
        <end position="36"/>
    </location>
</feature>
<dbReference type="Proteomes" id="UP001528823">
    <property type="component" value="Unassembled WGS sequence"/>
</dbReference>
<dbReference type="InterPro" id="IPR036737">
    <property type="entry name" value="OmpA-like_sf"/>
</dbReference>
<dbReference type="Pfam" id="PF00691">
    <property type="entry name" value="OmpA"/>
    <property type="match status" value="1"/>
</dbReference>
<reference evidence="5 6" key="1">
    <citation type="submission" date="2022-11" db="EMBL/GenBank/DDBJ databases">
        <title>Spartinivicinus poritis sp. nov., isolated from scleractinian coral Porites lutea.</title>
        <authorList>
            <person name="Zhang G."/>
            <person name="Cai L."/>
            <person name="Wei Q."/>
        </authorList>
    </citation>
    <scope>NUCLEOTIDE SEQUENCE [LARGE SCALE GENOMIC DNA]</scope>
    <source>
        <strain evidence="5 6">A2-2</strain>
    </source>
</reference>
<evidence type="ECO:0000256" key="3">
    <source>
        <dbReference type="SAM" id="Phobius"/>
    </source>
</evidence>
<dbReference type="Gene3D" id="3.30.1330.60">
    <property type="entry name" value="OmpA-like domain"/>
    <property type="match status" value="1"/>
</dbReference>
<feature type="compositionally biased region" description="Polar residues" evidence="2">
    <location>
        <begin position="130"/>
        <end position="147"/>
    </location>
</feature>
<keyword evidence="3" id="KW-1133">Transmembrane helix</keyword>
<evidence type="ECO:0000256" key="2">
    <source>
        <dbReference type="SAM" id="MobiDB-lite"/>
    </source>
</evidence>
<feature type="region of interest" description="Disordered" evidence="2">
    <location>
        <begin position="130"/>
        <end position="149"/>
    </location>
</feature>
<keyword evidence="6" id="KW-1185">Reference proteome</keyword>
<accession>A0ABT5UAD1</accession>
<dbReference type="InterPro" id="IPR006665">
    <property type="entry name" value="OmpA-like"/>
</dbReference>
<dbReference type="PANTHER" id="PTHR30329">
    <property type="entry name" value="STATOR ELEMENT OF FLAGELLAR MOTOR COMPLEX"/>
    <property type="match status" value="1"/>
</dbReference>
<dbReference type="RefSeq" id="WP_274689671.1">
    <property type="nucleotide sequence ID" value="NZ_JAPMOU010000019.1"/>
</dbReference>
<dbReference type="SUPFAM" id="SSF103088">
    <property type="entry name" value="OmpA-like"/>
    <property type="match status" value="1"/>
</dbReference>
<proteinExistence type="predicted"/>
<evidence type="ECO:0000313" key="5">
    <source>
        <dbReference type="EMBL" id="MDE1463331.1"/>
    </source>
</evidence>
<evidence type="ECO:0000259" key="4">
    <source>
        <dbReference type="PROSITE" id="PS51123"/>
    </source>
</evidence>
<dbReference type="SUPFAM" id="SSF103647">
    <property type="entry name" value="TSP type-3 repeat"/>
    <property type="match status" value="1"/>
</dbReference>
<dbReference type="EMBL" id="JAPMOU010000019">
    <property type="protein sequence ID" value="MDE1463331.1"/>
    <property type="molecule type" value="Genomic_DNA"/>
</dbReference>
<feature type="region of interest" description="Disordered" evidence="2">
    <location>
        <begin position="46"/>
        <end position="66"/>
    </location>
</feature>
<keyword evidence="3" id="KW-0812">Transmembrane</keyword>
<feature type="domain" description="OmpA-like" evidence="4">
    <location>
        <begin position="86"/>
        <end position="204"/>
    </location>
</feature>